<name>A0A371RGZ8_9PROT</name>
<dbReference type="SUPFAM" id="SSF50475">
    <property type="entry name" value="FMN-binding split barrel"/>
    <property type="match status" value="1"/>
</dbReference>
<comment type="similarity">
    <text evidence="1">Belongs to the non-flavoprotein flavin reductase family.</text>
</comment>
<dbReference type="InterPro" id="IPR012349">
    <property type="entry name" value="Split_barrel_FMN-bd"/>
</dbReference>
<dbReference type="InParanoid" id="A0A371RGZ8"/>
<dbReference type="InterPro" id="IPR050268">
    <property type="entry name" value="NADH-dep_flavin_reductase"/>
</dbReference>
<accession>A0A371RGZ8</accession>
<dbReference type="SMART" id="SM00903">
    <property type="entry name" value="Flavin_Reduct"/>
    <property type="match status" value="1"/>
</dbReference>
<dbReference type="FunCoup" id="A0A371RGZ8">
    <property type="interactions" value="30"/>
</dbReference>
<dbReference type="RefSeq" id="WP_116391328.1">
    <property type="nucleotide sequence ID" value="NZ_QUQO01000001.1"/>
</dbReference>
<dbReference type="OrthoDB" id="9792858at2"/>
<comment type="caution">
    <text evidence="4">The sequence shown here is derived from an EMBL/GenBank/DDBJ whole genome shotgun (WGS) entry which is preliminary data.</text>
</comment>
<evidence type="ECO:0000256" key="2">
    <source>
        <dbReference type="ARBA" id="ARBA00023002"/>
    </source>
</evidence>
<reference evidence="4 5" key="1">
    <citation type="submission" date="2018-08" db="EMBL/GenBank/DDBJ databases">
        <title>Parvularcula sp. SM1705, isolated from surface water of the South Sea China.</title>
        <authorList>
            <person name="Sun L."/>
        </authorList>
    </citation>
    <scope>NUCLEOTIDE SEQUENCE [LARGE SCALE GENOMIC DNA]</scope>
    <source>
        <strain evidence="4 5">SM1705</strain>
    </source>
</reference>
<dbReference type="AlphaFoldDB" id="A0A371RGZ8"/>
<protein>
    <submittedName>
        <fullName evidence="4">Flavin reductase</fullName>
    </submittedName>
</protein>
<dbReference type="GO" id="GO:0010181">
    <property type="term" value="F:FMN binding"/>
    <property type="evidence" value="ECO:0007669"/>
    <property type="project" value="InterPro"/>
</dbReference>
<evidence type="ECO:0000313" key="4">
    <source>
        <dbReference type="EMBL" id="RFB04695.1"/>
    </source>
</evidence>
<organism evidence="4 5">
    <name type="scientific">Parvularcula marina</name>
    <dbReference type="NCBI Taxonomy" id="2292771"/>
    <lineage>
        <taxon>Bacteria</taxon>
        <taxon>Pseudomonadati</taxon>
        <taxon>Pseudomonadota</taxon>
        <taxon>Alphaproteobacteria</taxon>
        <taxon>Parvularculales</taxon>
        <taxon>Parvularculaceae</taxon>
        <taxon>Parvularcula</taxon>
    </lineage>
</organism>
<dbReference type="GO" id="GO:0042602">
    <property type="term" value="F:riboflavin reductase (NADPH) activity"/>
    <property type="evidence" value="ECO:0007669"/>
    <property type="project" value="TreeGrafter"/>
</dbReference>
<sequence length="161" mass="17287">MSDPYQPLKNAFARYTTGVTVVSCLPKDGKPVALTVNSFTSVSLEPTLVLWCLDNHTSIKPSFDESASYAVSVLASDQQAVSNRFATPGRHDVTPAESETFATGSPLLKGRLAGFDCEIVARHQAGDHVVLIGQVKHFDSRDGAPLIYSGRTYLTGTLISD</sequence>
<keyword evidence="2" id="KW-0560">Oxidoreductase</keyword>
<keyword evidence="5" id="KW-1185">Reference proteome</keyword>
<feature type="domain" description="Flavin reductase like" evidence="3">
    <location>
        <begin position="12"/>
        <end position="155"/>
    </location>
</feature>
<dbReference type="Gene3D" id="2.30.110.10">
    <property type="entry name" value="Electron Transport, Fmn-binding Protein, Chain A"/>
    <property type="match status" value="1"/>
</dbReference>
<dbReference type="InterPro" id="IPR002563">
    <property type="entry name" value="Flavin_Rdtase-like_dom"/>
</dbReference>
<dbReference type="PANTHER" id="PTHR30466:SF11">
    <property type="entry name" value="FLAVIN-DEPENDENT MONOOXYGENASE, REDUCTASE SUBUNIT HSAB"/>
    <property type="match status" value="1"/>
</dbReference>
<evidence type="ECO:0000259" key="3">
    <source>
        <dbReference type="SMART" id="SM00903"/>
    </source>
</evidence>
<dbReference type="PANTHER" id="PTHR30466">
    <property type="entry name" value="FLAVIN REDUCTASE"/>
    <property type="match status" value="1"/>
</dbReference>
<proteinExistence type="inferred from homology"/>
<dbReference type="Proteomes" id="UP000264589">
    <property type="component" value="Unassembled WGS sequence"/>
</dbReference>
<evidence type="ECO:0000256" key="1">
    <source>
        <dbReference type="ARBA" id="ARBA00008898"/>
    </source>
</evidence>
<evidence type="ECO:0000313" key="5">
    <source>
        <dbReference type="Proteomes" id="UP000264589"/>
    </source>
</evidence>
<dbReference type="EMBL" id="QUQO01000001">
    <property type="protein sequence ID" value="RFB04695.1"/>
    <property type="molecule type" value="Genomic_DNA"/>
</dbReference>
<gene>
    <name evidence="4" type="ORF">DX908_05025</name>
</gene>
<dbReference type="Pfam" id="PF01613">
    <property type="entry name" value="Flavin_Reduct"/>
    <property type="match status" value="1"/>
</dbReference>